<dbReference type="Pfam" id="PF03692">
    <property type="entry name" value="CxxCxxCC"/>
    <property type="match status" value="1"/>
</dbReference>
<reference evidence="1" key="1">
    <citation type="submission" date="2022-07" db="EMBL/GenBank/DDBJ databases">
        <title>Complete genome sequence of carbapenem-resistant Klebsiella spp. in Japan.</title>
        <authorList>
            <person name="Maehana S."/>
            <person name="Suzuki M."/>
            <person name="Kitasato H."/>
        </authorList>
    </citation>
    <scope>NUCLEOTIDE SEQUENCE</scope>
    <source>
        <strain evidence="1">KAM644</strain>
        <plasmid evidence="1">pKAM644_3</plasmid>
    </source>
</reference>
<evidence type="ECO:0000313" key="3">
    <source>
        <dbReference type="Proteomes" id="UP001058353"/>
    </source>
</evidence>
<name>A0AAN1YAJ3_9ENTR</name>
<dbReference type="InterPro" id="IPR005358">
    <property type="entry name" value="Puta_zinc/iron-chelating_dom"/>
</dbReference>
<protein>
    <submittedName>
        <fullName evidence="2">YkgJ family cysteine cluster protein</fullName>
    </submittedName>
</protein>
<reference evidence="2" key="2">
    <citation type="submission" date="2023-10" db="EMBL/GenBank/DDBJ databases">
        <title>Surveillance and assessment of the effects of hospital wastewater treatment on clearance of pathogenic bacterial and antimicrobial resistance genes.</title>
        <authorList>
            <person name="Wu Y."/>
        </authorList>
    </citation>
    <scope>NUCLEOTIDE SEQUENCE</scope>
    <source>
        <strain evidence="2">23-M-SRM-33-1</strain>
    </source>
</reference>
<organism evidence="1 3">
    <name type="scientific">Klebsiella quasipneumoniae subsp. quasipneumoniae</name>
    <dbReference type="NCBI Taxonomy" id="1667327"/>
    <lineage>
        <taxon>Bacteria</taxon>
        <taxon>Pseudomonadati</taxon>
        <taxon>Pseudomonadota</taxon>
        <taxon>Gammaproteobacteria</taxon>
        <taxon>Enterobacterales</taxon>
        <taxon>Enterobacteriaceae</taxon>
        <taxon>Klebsiella/Raoultella group</taxon>
        <taxon>Klebsiella</taxon>
        <taxon>Klebsiella pneumoniae complex</taxon>
    </lineage>
</organism>
<dbReference type="AlphaFoldDB" id="A0AAN1YAJ3"/>
<sequence>MTLTPAFPCNQCGACCRHVNRASETQFLDRGDGICRHYQMETKLCAIYKTRPLICQVEKQYQLNYQQQYSWQEFITLNREACLILEKLEQ</sequence>
<dbReference type="EMBL" id="JAWHZD010000049">
    <property type="protein sequence ID" value="MDV0845203.1"/>
    <property type="molecule type" value="Genomic_DNA"/>
</dbReference>
<geneLocation type="plasmid" evidence="1 3">
    <name>pKAM644_3</name>
</geneLocation>
<proteinExistence type="predicted"/>
<dbReference type="EMBL" id="AP026410">
    <property type="protein sequence ID" value="BDO16557.1"/>
    <property type="molecule type" value="Genomic_DNA"/>
</dbReference>
<dbReference type="Proteomes" id="UP001284547">
    <property type="component" value="Unassembled WGS sequence"/>
</dbReference>
<gene>
    <name evidence="1" type="ORF">KAM644c_56230</name>
    <name evidence="2" type="ORF">RZP41_28815</name>
</gene>
<dbReference type="Proteomes" id="UP001058353">
    <property type="component" value="Plasmid pKAM644_3"/>
</dbReference>
<dbReference type="RefSeq" id="WP_071993384.1">
    <property type="nucleotide sequence ID" value="NZ_AP026410.1"/>
</dbReference>
<keyword evidence="1" id="KW-0614">Plasmid</keyword>
<evidence type="ECO:0000313" key="2">
    <source>
        <dbReference type="EMBL" id="MDV0845203.1"/>
    </source>
</evidence>
<accession>A0AAN1YAJ3</accession>
<evidence type="ECO:0000313" key="1">
    <source>
        <dbReference type="EMBL" id="BDO16557.1"/>
    </source>
</evidence>